<keyword evidence="8 14" id="KW-1133">Transmembrane helix</keyword>
<evidence type="ECO:0000256" key="2">
    <source>
        <dbReference type="ARBA" id="ARBA00010621"/>
    </source>
</evidence>
<evidence type="ECO:0000256" key="3">
    <source>
        <dbReference type="ARBA" id="ARBA00012374"/>
    </source>
</evidence>
<evidence type="ECO:0000256" key="6">
    <source>
        <dbReference type="ARBA" id="ARBA00022692"/>
    </source>
</evidence>
<dbReference type="AlphaFoldDB" id="A0A3T0ED57"/>
<dbReference type="RefSeq" id="WP_127568860.1">
    <property type="nucleotide sequence ID" value="NZ_BMFB01000004.1"/>
</dbReference>
<feature type="transmembrane region" description="Helical" evidence="14">
    <location>
        <begin position="40"/>
        <end position="59"/>
    </location>
</feature>
<protein>
    <recommendedName>
        <fullName evidence="4 14">Undecaprenyl-diphosphatase</fullName>
        <ecNumber evidence="3 14">3.6.1.27</ecNumber>
    </recommendedName>
    <alternativeName>
        <fullName evidence="12 14">Bacitracin resistance protein</fullName>
    </alternativeName>
    <alternativeName>
        <fullName evidence="11 14">Undecaprenyl pyrophosphate phosphatase</fullName>
    </alternativeName>
</protein>
<evidence type="ECO:0000256" key="11">
    <source>
        <dbReference type="ARBA" id="ARBA00032707"/>
    </source>
</evidence>
<keyword evidence="14" id="KW-0961">Cell wall biogenesis/degradation</keyword>
<gene>
    <name evidence="14" type="primary">uppP</name>
    <name evidence="15" type="ORF">X907_2733</name>
</gene>
<comment type="miscellaneous">
    <text evidence="14">Bacitracin is thought to be involved in the inhibition of peptidoglycan synthesis by sequestering undecaprenyl diphosphate, thereby reducing the pool of lipid carrier available.</text>
</comment>
<evidence type="ECO:0000256" key="5">
    <source>
        <dbReference type="ARBA" id="ARBA00022475"/>
    </source>
</evidence>
<comment type="subcellular location">
    <subcellularLocation>
        <location evidence="1 14">Cell membrane</location>
        <topology evidence="1 14">Multi-pass membrane protein</topology>
    </subcellularLocation>
</comment>
<comment type="similarity">
    <text evidence="2 14">Belongs to the UppP family.</text>
</comment>
<dbReference type="GO" id="GO:0050380">
    <property type="term" value="F:undecaprenyl-diphosphatase activity"/>
    <property type="evidence" value="ECO:0007669"/>
    <property type="project" value="UniProtKB-UniRule"/>
</dbReference>
<comment type="catalytic activity">
    <reaction evidence="13 14">
        <text>di-trans,octa-cis-undecaprenyl diphosphate + H2O = di-trans,octa-cis-undecaprenyl phosphate + phosphate + H(+)</text>
        <dbReference type="Rhea" id="RHEA:28094"/>
        <dbReference type="ChEBI" id="CHEBI:15377"/>
        <dbReference type="ChEBI" id="CHEBI:15378"/>
        <dbReference type="ChEBI" id="CHEBI:43474"/>
        <dbReference type="ChEBI" id="CHEBI:58405"/>
        <dbReference type="ChEBI" id="CHEBI:60392"/>
        <dbReference type="EC" id="3.6.1.27"/>
    </reaction>
</comment>
<proteinExistence type="inferred from homology"/>
<evidence type="ECO:0000256" key="14">
    <source>
        <dbReference type="HAMAP-Rule" id="MF_01006"/>
    </source>
</evidence>
<dbReference type="GO" id="GO:0005886">
    <property type="term" value="C:plasma membrane"/>
    <property type="evidence" value="ECO:0007669"/>
    <property type="project" value="UniProtKB-SubCell"/>
</dbReference>
<feature type="transmembrane region" description="Helical" evidence="14">
    <location>
        <begin position="84"/>
        <end position="104"/>
    </location>
</feature>
<evidence type="ECO:0000256" key="9">
    <source>
        <dbReference type="ARBA" id="ARBA00023136"/>
    </source>
</evidence>
<accession>A0A3T0ED57</accession>
<keyword evidence="9 14" id="KW-0472">Membrane</keyword>
<dbReference type="KEGG" id="gak:X907_2733"/>
<dbReference type="OrthoDB" id="9808289at2"/>
<organism evidence="15 16">
    <name type="scientific">Glycocaulis alkaliphilus</name>
    <dbReference type="NCBI Taxonomy" id="1434191"/>
    <lineage>
        <taxon>Bacteria</taxon>
        <taxon>Pseudomonadati</taxon>
        <taxon>Pseudomonadota</taxon>
        <taxon>Alphaproteobacteria</taxon>
        <taxon>Maricaulales</taxon>
        <taxon>Maricaulaceae</taxon>
        <taxon>Glycocaulis</taxon>
    </lineage>
</organism>
<evidence type="ECO:0000256" key="8">
    <source>
        <dbReference type="ARBA" id="ARBA00022989"/>
    </source>
</evidence>
<keyword evidence="14" id="KW-0573">Peptidoglycan synthesis</keyword>
<keyword evidence="6 14" id="KW-0812">Transmembrane</keyword>
<feature type="transmembrane region" description="Helical" evidence="14">
    <location>
        <begin position="251"/>
        <end position="268"/>
    </location>
</feature>
<dbReference type="Pfam" id="PF02673">
    <property type="entry name" value="BacA"/>
    <property type="match status" value="1"/>
</dbReference>
<dbReference type="PANTHER" id="PTHR30622:SF4">
    <property type="entry name" value="UNDECAPRENYL-DIPHOSPHATASE"/>
    <property type="match status" value="1"/>
</dbReference>
<keyword evidence="10 14" id="KW-0046">Antibiotic resistance</keyword>
<evidence type="ECO:0000313" key="16">
    <source>
        <dbReference type="Proteomes" id="UP000286954"/>
    </source>
</evidence>
<evidence type="ECO:0000256" key="7">
    <source>
        <dbReference type="ARBA" id="ARBA00022801"/>
    </source>
</evidence>
<name>A0A3T0ED57_9PROT</name>
<dbReference type="GO" id="GO:0071555">
    <property type="term" value="P:cell wall organization"/>
    <property type="evidence" value="ECO:0007669"/>
    <property type="project" value="UniProtKB-KW"/>
</dbReference>
<sequence>MSLMLLVLIAIVQGLTEFLPVSSSAHLILAPLAFGVEPQSVLIDVMAHLGSLLAVMVYFRKEIAQVIVGVLAWFTGKMTPGGRLALLVVIATPPVMIVAAILYFTGWMDLVRSPAVIAAATLVFALPLWLADRYGPRVKTVETLTYKDAAVIGLAQAVAMIPGSSRSGLMMTAARMLGAERSAAARFAMLTSIPVIAAFGLQSGIDLARGEDPGASLTDGLIAVGLSFAASLVAIHLLLKLVDRFGFLPFVIYRIALALAILAVIVFVV</sequence>
<dbReference type="GO" id="GO:0009252">
    <property type="term" value="P:peptidoglycan biosynthetic process"/>
    <property type="evidence" value="ECO:0007669"/>
    <property type="project" value="UniProtKB-KW"/>
</dbReference>
<dbReference type="GO" id="GO:0008360">
    <property type="term" value="P:regulation of cell shape"/>
    <property type="evidence" value="ECO:0007669"/>
    <property type="project" value="UniProtKB-KW"/>
</dbReference>
<dbReference type="GO" id="GO:0046677">
    <property type="term" value="P:response to antibiotic"/>
    <property type="evidence" value="ECO:0007669"/>
    <property type="project" value="UniProtKB-UniRule"/>
</dbReference>
<dbReference type="HAMAP" id="MF_01006">
    <property type="entry name" value="Undec_diphosphatase"/>
    <property type="match status" value="1"/>
</dbReference>
<dbReference type="InterPro" id="IPR003824">
    <property type="entry name" value="UppP"/>
</dbReference>
<keyword evidence="7 14" id="KW-0378">Hydrolase</keyword>
<keyword evidence="5 14" id="KW-1003">Cell membrane</keyword>
<feature type="transmembrane region" description="Helical" evidence="14">
    <location>
        <begin position="221"/>
        <end position="239"/>
    </location>
</feature>
<feature type="transmembrane region" description="Helical" evidence="14">
    <location>
        <begin position="110"/>
        <end position="130"/>
    </location>
</feature>
<reference evidence="15 16" key="1">
    <citation type="submission" date="2016-12" db="EMBL/GenBank/DDBJ databases">
        <title>The genome of dimorphic prosthecate Glycocaulis alkaliphilus 6b-8t, isolated from crude oil dictates its adaptability in petroleum environments.</title>
        <authorList>
            <person name="Wu X.-L."/>
            <person name="Geng S."/>
        </authorList>
    </citation>
    <scope>NUCLEOTIDE SEQUENCE [LARGE SCALE GENOMIC DNA]</scope>
    <source>
        <strain evidence="15 16">6B-8</strain>
    </source>
</reference>
<dbReference type="PANTHER" id="PTHR30622">
    <property type="entry name" value="UNDECAPRENYL-DIPHOSPHATASE"/>
    <property type="match status" value="1"/>
</dbReference>
<dbReference type="EMBL" id="CP018911">
    <property type="protein sequence ID" value="AZU05242.1"/>
    <property type="molecule type" value="Genomic_DNA"/>
</dbReference>
<comment type="function">
    <text evidence="14">Catalyzes the dephosphorylation of undecaprenyl diphosphate (UPP). Confers resistance to bacitracin.</text>
</comment>
<evidence type="ECO:0000256" key="4">
    <source>
        <dbReference type="ARBA" id="ARBA00021581"/>
    </source>
</evidence>
<evidence type="ECO:0000313" key="15">
    <source>
        <dbReference type="EMBL" id="AZU05242.1"/>
    </source>
</evidence>
<evidence type="ECO:0000256" key="10">
    <source>
        <dbReference type="ARBA" id="ARBA00023251"/>
    </source>
</evidence>
<evidence type="ECO:0000256" key="13">
    <source>
        <dbReference type="ARBA" id="ARBA00047594"/>
    </source>
</evidence>
<evidence type="ECO:0000256" key="1">
    <source>
        <dbReference type="ARBA" id="ARBA00004651"/>
    </source>
</evidence>
<feature type="transmembrane region" description="Helical" evidence="14">
    <location>
        <begin position="183"/>
        <end position="201"/>
    </location>
</feature>
<keyword evidence="14" id="KW-0133">Cell shape</keyword>
<dbReference type="Proteomes" id="UP000286954">
    <property type="component" value="Chromosome"/>
</dbReference>
<keyword evidence="16" id="KW-1185">Reference proteome</keyword>
<dbReference type="EC" id="3.6.1.27" evidence="3 14"/>
<evidence type="ECO:0000256" key="12">
    <source>
        <dbReference type="ARBA" id="ARBA00032932"/>
    </source>
</evidence>